<dbReference type="InterPro" id="IPR016181">
    <property type="entry name" value="Acyl_CoA_acyltransferase"/>
</dbReference>
<reference evidence="4 5" key="1">
    <citation type="journal article" date="2015" name="Genome Announc.">
        <title>Expanding the biotechnology potential of lactobacilli through comparative genomics of 213 strains and associated genera.</title>
        <authorList>
            <person name="Sun Z."/>
            <person name="Harris H.M."/>
            <person name="McCann A."/>
            <person name="Guo C."/>
            <person name="Argimon S."/>
            <person name="Zhang W."/>
            <person name="Yang X."/>
            <person name="Jeffery I.B."/>
            <person name="Cooney J.C."/>
            <person name="Kagawa T.F."/>
            <person name="Liu W."/>
            <person name="Song Y."/>
            <person name="Salvetti E."/>
            <person name="Wrobel A."/>
            <person name="Rasinkangas P."/>
            <person name="Parkhill J."/>
            <person name="Rea M.C."/>
            <person name="O'Sullivan O."/>
            <person name="Ritari J."/>
            <person name="Douillard F.P."/>
            <person name="Paul Ross R."/>
            <person name="Yang R."/>
            <person name="Briner A.E."/>
            <person name="Felis G.E."/>
            <person name="de Vos W.M."/>
            <person name="Barrangou R."/>
            <person name="Klaenhammer T.R."/>
            <person name="Caufield P.W."/>
            <person name="Cui Y."/>
            <person name="Zhang H."/>
            <person name="O'Toole P.W."/>
        </authorList>
    </citation>
    <scope>NUCLEOTIDE SEQUENCE [LARGE SCALE GENOMIC DNA]</scope>
    <source>
        <strain evidence="4 5">DSM 15814</strain>
    </source>
</reference>
<sequence length="142" mass="15931">MDIRSANLGDVTALMSLNSRALGYSTDKATTGQALKRVLKQHDILLVAEDHQHVVGYVHATAYQTLYFAPLLNILGLAVLPETQHQGIGQELMQHLEQLGKQNGYAGIRLNSSTKRIDAHQFYEHLGYISNKTQKRFFKILN</sequence>
<evidence type="ECO:0000259" key="3">
    <source>
        <dbReference type="PROSITE" id="PS51186"/>
    </source>
</evidence>
<keyword evidence="1" id="KW-0808">Transferase</keyword>
<dbReference type="eggNOG" id="COG0456">
    <property type="taxonomic scope" value="Bacteria"/>
</dbReference>
<dbReference type="OrthoDB" id="9797826at2"/>
<organism evidence="4 5">
    <name type="scientific">Furfurilactobacillus rossiae DSM 15814</name>
    <dbReference type="NCBI Taxonomy" id="1114972"/>
    <lineage>
        <taxon>Bacteria</taxon>
        <taxon>Bacillati</taxon>
        <taxon>Bacillota</taxon>
        <taxon>Bacilli</taxon>
        <taxon>Lactobacillales</taxon>
        <taxon>Lactobacillaceae</taxon>
        <taxon>Furfurilactobacillus</taxon>
    </lineage>
</organism>
<keyword evidence="5" id="KW-1185">Reference proteome</keyword>
<evidence type="ECO:0000313" key="5">
    <source>
        <dbReference type="Proteomes" id="UP000051999"/>
    </source>
</evidence>
<protein>
    <recommendedName>
        <fullName evidence="3">N-acetyltransferase domain-containing protein</fullName>
    </recommendedName>
</protein>
<dbReference type="Proteomes" id="UP000051999">
    <property type="component" value="Unassembled WGS sequence"/>
</dbReference>
<keyword evidence="2" id="KW-0012">Acyltransferase</keyword>
<accession>A0A0R1RJR8</accession>
<dbReference type="AlphaFoldDB" id="A0A0R1RJR8"/>
<dbReference type="Pfam" id="PF13508">
    <property type="entry name" value="Acetyltransf_7"/>
    <property type="match status" value="1"/>
</dbReference>
<evidence type="ECO:0000256" key="2">
    <source>
        <dbReference type="ARBA" id="ARBA00023315"/>
    </source>
</evidence>
<dbReference type="GO" id="GO:0016747">
    <property type="term" value="F:acyltransferase activity, transferring groups other than amino-acyl groups"/>
    <property type="evidence" value="ECO:0007669"/>
    <property type="project" value="InterPro"/>
</dbReference>
<comment type="caution">
    <text evidence="4">The sequence shown here is derived from an EMBL/GenBank/DDBJ whole genome shotgun (WGS) entry which is preliminary data.</text>
</comment>
<evidence type="ECO:0000313" key="4">
    <source>
        <dbReference type="EMBL" id="KRL55050.1"/>
    </source>
</evidence>
<dbReference type="SUPFAM" id="SSF55729">
    <property type="entry name" value="Acyl-CoA N-acyltransferases (Nat)"/>
    <property type="match status" value="1"/>
</dbReference>
<dbReference type="CDD" id="cd04301">
    <property type="entry name" value="NAT_SF"/>
    <property type="match status" value="1"/>
</dbReference>
<feature type="domain" description="N-acetyltransferase" evidence="3">
    <location>
        <begin position="1"/>
        <end position="142"/>
    </location>
</feature>
<dbReference type="PANTHER" id="PTHR43877:SF2">
    <property type="entry name" value="AMINOALKYLPHOSPHONATE N-ACETYLTRANSFERASE-RELATED"/>
    <property type="match status" value="1"/>
</dbReference>
<dbReference type="Gene3D" id="3.40.630.30">
    <property type="match status" value="1"/>
</dbReference>
<gene>
    <name evidence="4" type="ORF">FD35_GL002504</name>
</gene>
<dbReference type="PROSITE" id="PS51186">
    <property type="entry name" value="GNAT"/>
    <property type="match status" value="1"/>
</dbReference>
<dbReference type="InterPro" id="IPR050832">
    <property type="entry name" value="Bact_Acetyltransf"/>
</dbReference>
<dbReference type="STRING" id="1114972.FD35_GL002504"/>
<dbReference type="PANTHER" id="PTHR43877">
    <property type="entry name" value="AMINOALKYLPHOSPHONATE N-ACETYLTRANSFERASE-RELATED-RELATED"/>
    <property type="match status" value="1"/>
</dbReference>
<dbReference type="EMBL" id="AZFF01000007">
    <property type="protein sequence ID" value="KRL55050.1"/>
    <property type="molecule type" value="Genomic_DNA"/>
</dbReference>
<evidence type="ECO:0000256" key="1">
    <source>
        <dbReference type="ARBA" id="ARBA00022679"/>
    </source>
</evidence>
<name>A0A0R1RJR8_9LACO</name>
<dbReference type="RefSeq" id="WP_017260563.1">
    <property type="nucleotide sequence ID" value="NZ_AUAW01000007.1"/>
</dbReference>
<proteinExistence type="predicted"/>
<dbReference type="InterPro" id="IPR000182">
    <property type="entry name" value="GNAT_dom"/>
</dbReference>
<dbReference type="PATRIC" id="fig|1114972.6.peg.2568"/>